<dbReference type="InterPro" id="IPR036388">
    <property type="entry name" value="WH-like_DNA-bd_sf"/>
</dbReference>
<dbReference type="InterPro" id="IPR013325">
    <property type="entry name" value="RNA_pol_sigma_r2"/>
</dbReference>
<dbReference type="SUPFAM" id="SSF88659">
    <property type="entry name" value="Sigma3 and sigma4 domains of RNA polymerase sigma factors"/>
    <property type="match status" value="1"/>
</dbReference>
<keyword evidence="3" id="KW-0731">Sigma factor</keyword>
<dbReference type="Proteomes" id="UP001241758">
    <property type="component" value="Unassembled WGS sequence"/>
</dbReference>
<dbReference type="NCBIfam" id="TIGR02937">
    <property type="entry name" value="sigma70-ECF"/>
    <property type="match status" value="1"/>
</dbReference>
<evidence type="ECO:0000313" key="10">
    <source>
        <dbReference type="Proteomes" id="UP001241758"/>
    </source>
</evidence>
<keyword evidence="4" id="KW-0238">DNA-binding</keyword>
<comment type="similarity">
    <text evidence="1">Belongs to the sigma-70 factor family. ECF subfamily.</text>
</comment>
<sequence length="218" mass="23559">MNESFDLTDLVPAAAGGDEAAWQSLVARYTPLVASVAYGFRMRGPDLDDVAQTVWLRLVEHLGRLQEPRALPMWIITTARNECLRQIKASRRTRPFDPVGEGTAYAGSPAAGLAPLAGAAPGDPDEHLVRAARHQALLAGLAELPEHQRDLLLLLIEDPPLPYAEISHRLDIPIGSIGPTRARALQRLRACPQITGWLESPAGDSEKGARGHDHAELG</sequence>
<evidence type="ECO:0000259" key="8">
    <source>
        <dbReference type="Pfam" id="PF04545"/>
    </source>
</evidence>
<keyword evidence="5" id="KW-0804">Transcription</keyword>
<dbReference type="Pfam" id="PF04542">
    <property type="entry name" value="Sigma70_r2"/>
    <property type="match status" value="1"/>
</dbReference>
<dbReference type="InterPro" id="IPR007627">
    <property type="entry name" value="RNA_pol_sigma70_r2"/>
</dbReference>
<dbReference type="EMBL" id="JASCTH010000038">
    <property type="protein sequence ID" value="MDI6104928.1"/>
    <property type="molecule type" value="Genomic_DNA"/>
</dbReference>
<organism evidence="9 10">
    <name type="scientific">Actinoplanes sandaracinus</name>
    <dbReference type="NCBI Taxonomy" id="3045177"/>
    <lineage>
        <taxon>Bacteria</taxon>
        <taxon>Bacillati</taxon>
        <taxon>Actinomycetota</taxon>
        <taxon>Actinomycetes</taxon>
        <taxon>Micromonosporales</taxon>
        <taxon>Micromonosporaceae</taxon>
        <taxon>Actinoplanes</taxon>
    </lineage>
</organism>
<feature type="compositionally biased region" description="Basic and acidic residues" evidence="6">
    <location>
        <begin position="204"/>
        <end position="218"/>
    </location>
</feature>
<dbReference type="InterPro" id="IPR007630">
    <property type="entry name" value="RNA_pol_sigma70_r4"/>
</dbReference>
<dbReference type="Pfam" id="PF04545">
    <property type="entry name" value="Sigma70_r4"/>
    <property type="match status" value="1"/>
</dbReference>
<feature type="domain" description="RNA polymerase sigma-70 region 4" evidence="8">
    <location>
        <begin position="141"/>
        <end position="190"/>
    </location>
</feature>
<keyword evidence="2" id="KW-0805">Transcription regulation</keyword>
<evidence type="ECO:0000259" key="7">
    <source>
        <dbReference type="Pfam" id="PF04542"/>
    </source>
</evidence>
<accession>A0ABT6WYV8</accession>
<dbReference type="InterPro" id="IPR014284">
    <property type="entry name" value="RNA_pol_sigma-70_dom"/>
</dbReference>
<name>A0ABT6WYV8_9ACTN</name>
<feature type="region of interest" description="Disordered" evidence="6">
    <location>
        <begin position="197"/>
        <end position="218"/>
    </location>
</feature>
<reference evidence="9 10" key="1">
    <citation type="submission" date="2023-05" db="EMBL/GenBank/DDBJ databases">
        <title>Actinoplanes sp. NEAU-A12 genome sequencing.</title>
        <authorList>
            <person name="Wang Z.-S."/>
        </authorList>
    </citation>
    <scope>NUCLEOTIDE SEQUENCE [LARGE SCALE GENOMIC DNA]</scope>
    <source>
        <strain evidence="9 10">NEAU-A12</strain>
    </source>
</reference>
<evidence type="ECO:0000256" key="6">
    <source>
        <dbReference type="SAM" id="MobiDB-lite"/>
    </source>
</evidence>
<gene>
    <name evidence="9" type="ORF">QLQ12_40715</name>
</gene>
<dbReference type="Gene3D" id="1.10.1740.10">
    <property type="match status" value="1"/>
</dbReference>
<feature type="domain" description="RNA polymerase sigma-70 region 2" evidence="7">
    <location>
        <begin position="25"/>
        <end position="93"/>
    </location>
</feature>
<evidence type="ECO:0000256" key="4">
    <source>
        <dbReference type="ARBA" id="ARBA00023125"/>
    </source>
</evidence>
<dbReference type="InterPro" id="IPR039425">
    <property type="entry name" value="RNA_pol_sigma-70-like"/>
</dbReference>
<evidence type="ECO:0000313" key="9">
    <source>
        <dbReference type="EMBL" id="MDI6104928.1"/>
    </source>
</evidence>
<dbReference type="Gene3D" id="1.10.10.10">
    <property type="entry name" value="Winged helix-like DNA-binding domain superfamily/Winged helix DNA-binding domain"/>
    <property type="match status" value="1"/>
</dbReference>
<evidence type="ECO:0000256" key="5">
    <source>
        <dbReference type="ARBA" id="ARBA00023163"/>
    </source>
</evidence>
<evidence type="ECO:0000256" key="2">
    <source>
        <dbReference type="ARBA" id="ARBA00023015"/>
    </source>
</evidence>
<dbReference type="PANTHER" id="PTHR43133:SF8">
    <property type="entry name" value="RNA POLYMERASE SIGMA FACTOR HI_1459-RELATED"/>
    <property type="match status" value="1"/>
</dbReference>
<evidence type="ECO:0000256" key="1">
    <source>
        <dbReference type="ARBA" id="ARBA00010641"/>
    </source>
</evidence>
<keyword evidence="10" id="KW-1185">Reference proteome</keyword>
<evidence type="ECO:0000256" key="3">
    <source>
        <dbReference type="ARBA" id="ARBA00023082"/>
    </source>
</evidence>
<dbReference type="RefSeq" id="WP_282766373.1">
    <property type="nucleotide sequence ID" value="NZ_JASCTH010000038.1"/>
</dbReference>
<dbReference type="InterPro" id="IPR013324">
    <property type="entry name" value="RNA_pol_sigma_r3/r4-like"/>
</dbReference>
<comment type="caution">
    <text evidence="9">The sequence shown here is derived from an EMBL/GenBank/DDBJ whole genome shotgun (WGS) entry which is preliminary data.</text>
</comment>
<dbReference type="SUPFAM" id="SSF88946">
    <property type="entry name" value="Sigma2 domain of RNA polymerase sigma factors"/>
    <property type="match status" value="1"/>
</dbReference>
<dbReference type="PANTHER" id="PTHR43133">
    <property type="entry name" value="RNA POLYMERASE ECF-TYPE SIGMA FACTO"/>
    <property type="match status" value="1"/>
</dbReference>
<proteinExistence type="inferred from homology"/>
<protein>
    <submittedName>
        <fullName evidence="9">Sigma-70 family RNA polymerase sigma factor</fullName>
    </submittedName>
</protein>